<dbReference type="Proteomes" id="UP000184330">
    <property type="component" value="Unassembled WGS sequence"/>
</dbReference>
<dbReference type="STRING" id="576137.A0A1L7XTC4"/>
<dbReference type="Pfam" id="PF17100">
    <property type="entry name" value="NACHT_N"/>
    <property type="match status" value="1"/>
</dbReference>
<feature type="domain" description="NWD NACHT-NTPase N-terminal" evidence="3">
    <location>
        <begin position="187"/>
        <end position="409"/>
    </location>
</feature>
<evidence type="ECO:0000256" key="2">
    <source>
        <dbReference type="SAM" id="Phobius"/>
    </source>
</evidence>
<feature type="region of interest" description="Disordered" evidence="1">
    <location>
        <begin position="23"/>
        <end position="130"/>
    </location>
</feature>
<evidence type="ECO:0000313" key="4">
    <source>
        <dbReference type="EMBL" id="CZR68290.1"/>
    </source>
</evidence>
<feature type="region of interest" description="Disordered" evidence="1">
    <location>
        <begin position="147"/>
        <end position="187"/>
    </location>
</feature>
<keyword evidence="2" id="KW-0472">Membrane</keyword>
<accession>A0A1L7XTC4</accession>
<sequence length="891" mass="99535">MPLVEESKLEPDHPFQKIEADRLEALKRKRQNQPPSELGFTQPMLDEEVMSSAPQSNSDPSSMDNAFAMFSDNSDGSVADVTLAHAAEGNPQCTQSPSPRHGSVVPPVGLAPPSQKVKENSTNDGGISQPAQTLVAHDVLTGPRAEPHEKVLSSITESESPAQQSVPASFSVSPPSEPQSSSSSYPQDLWNQAYDRLRADEPTLIQKYEKILSQSLQASRLSSTPSHLDVNIIRTDQEIRRSQMSQIIKAGLEETGKAAKWNTASRGAMKSIVAAKEMISSAVQASPQASIAWAGVSMSLDALLQAKPETEATLKDLEYISQRIEWYQSWSAILLKDNIDDGAFSPKLQHALEERLVNLFKALLLYQIKIICSTVQSSSLHFLRDAIKPNNRDTELKAIKDAELAIRQDVELAMLLRQKVSMEAILDRVNYDGSNPQADSNETFIVQLWGGEPNEIIIGSTARKLSEKVRWLQLQKQPDLDILQQAFPWCGEEMSSKANQSPNTQGGNSCALIVRRLKTQSAGLTAFMEPPPLFDPRVLDRVMKFLKLPDEYRITRRNDCGTCKKITVPNKNHQGKHFYYIVASTFTPFYSGGFWSLLLSHIKDPTKGGPDIAGTIQADSDVNLDHVFNKVKKTNESYQGISAKDCGYPMILPIELFSDHFITTQKRFQDIIKDIHTVESDIRKELRGDEDQHKGSVEHSTIDYGALSRTLHICSTAAVELVRRRDFERRLEVLLKKELEIGSIPANAVSIYSEMSTSRDLDIQSLPHRIESQRKVLSSLIAQRDNETQQELARAANNDSKAVKTISILTILFLPGAYVATLFTTNMFVFRDGEEIWVYWAIVVPLTFLVLTIWAIWMWLSRSSSRRPDVETGRLRLCKRGPYAGLKNKTH</sequence>
<protein>
    <recommendedName>
        <fullName evidence="3">NWD NACHT-NTPase N-terminal domain-containing protein</fullName>
    </recommendedName>
</protein>
<proteinExistence type="predicted"/>
<evidence type="ECO:0000256" key="1">
    <source>
        <dbReference type="SAM" id="MobiDB-lite"/>
    </source>
</evidence>
<organism evidence="4 5">
    <name type="scientific">Phialocephala subalpina</name>
    <dbReference type="NCBI Taxonomy" id="576137"/>
    <lineage>
        <taxon>Eukaryota</taxon>
        <taxon>Fungi</taxon>
        <taxon>Dikarya</taxon>
        <taxon>Ascomycota</taxon>
        <taxon>Pezizomycotina</taxon>
        <taxon>Leotiomycetes</taxon>
        <taxon>Helotiales</taxon>
        <taxon>Mollisiaceae</taxon>
        <taxon>Phialocephala</taxon>
        <taxon>Phialocephala fortinii species complex</taxon>
    </lineage>
</organism>
<dbReference type="Gene3D" id="1.20.58.340">
    <property type="entry name" value="Magnesium transport protein CorA, transmembrane region"/>
    <property type="match status" value="1"/>
</dbReference>
<dbReference type="OrthoDB" id="2830640at2759"/>
<keyword evidence="2" id="KW-0812">Transmembrane</keyword>
<evidence type="ECO:0000313" key="5">
    <source>
        <dbReference type="Proteomes" id="UP000184330"/>
    </source>
</evidence>
<reference evidence="4 5" key="1">
    <citation type="submission" date="2016-03" db="EMBL/GenBank/DDBJ databases">
        <authorList>
            <person name="Ploux O."/>
        </authorList>
    </citation>
    <scope>NUCLEOTIDE SEQUENCE [LARGE SCALE GENOMIC DNA]</scope>
    <source>
        <strain evidence="4 5">UAMH 11012</strain>
    </source>
</reference>
<evidence type="ECO:0000259" key="3">
    <source>
        <dbReference type="Pfam" id="PF17100"/>
    </source>
</evidence>
<feature type="compositionally biased region" description="Low complexity" evidence="1">
    <location>
        <begin position="162"/>
        <end position="186"/>
    </location>
</feature>
<dbReference type="AlphaFoldDB" id="A0A1L7XTC4"/>
<feature type="transmembrane region" description="Helical" evidence="2">
    <location>
        <begin position="808"/>
        <end position="830"/>
    </location>
</feature>
<feature type="transmembrane region" description="Helical" evidence="2">
    <location>
        <begin position="836"/>
        <end position="860"/>
    </location>
</feature>
<dbReference type="EMBL" id="FJOG01000053">
    <property type="protein sequence ID" value="CZR68290.1"/>
    <property type="molecule type" value="Genomic_DNA"/>
</dbReference>
<keyword evidence="2" id="KW-1133">Transmembrane helix</keyword>
<name>A0A1L7XTC4_9HELO</name>
<dbReference type="InterPro" id="IPR031359">
    <property type="entry name" value="NACHT_N"/>
</dbReference>
<feature type="compositionally biased region" description="Low complexity" evidence="1">
    <location>
        <begin position="51"/>
        <end position="62"/>
    </location>
</feature>
<keyword evidence="5" id="KW-1185">Reference proteome</keyword>
<gene>
    <name evidence="4" type="ORF">PAC_18189</name>
</gene>